<sequence length="454" mass="50462">MESGSLSVQPSSVFSLPPEIVAVILHLVTSNNRVLGRRYDDLIRTTLSTSYVRQVALATPSLWTRVEITDNPASFELAKACLNRSGSQKLDIAIRMAIRVGPKLPGVFALVNHVASRTRELQLQIGLGQSIQRDQLNRFLETLELPALECLQLDFWDPTETWLPTHPVPLPAGAAGLRSVSLAHLRPILPAPAIRLLKHLSMSSAAFYKLPLNDLLDILAQSEHLETLELIGEGTTDVVRARLPPNNRGQRAVVTPKLRRLTIAGLDSGSLAHVLLGLEASNLEEVSLVILGFKDTWSARYLWINSITIRPIPSVSKLDISFLPRVQSGDVTVTPPFPKFLHDTFPNIEHLSLARGQASSLLPFWTDIWEDPNTLPGASCWPFLRRLTLSGSDECELACIEKLQICRRFLTVRAKRALPTLEDVSLDVCPDTKKNPQFELWMDDVHRLLNKDAP</sequence>
<dbReference type="STRING" id="1051891.A0A0C3MIW3"/>
<protein>
    <recommendedName>
        <fullName evidence="3">F-box domain-containing protein</fullName>
    </recommendedName>
</protein>
<reference evidence="1 2" key="1">
    <citation type="submission" date="2014-04" db="EMBL/GenBank/DDBJ databases">
        <authorList>
            <consortium name="DOE Joint Genome Institute"/>
            <person name="Kuo A."/>
            <person name="Girlanda M."/>
            <person name="Perotto S."/>
            <person name="Kohler A."/>
            <person name="Nagy L.G."/>
            <person name="Floudas D."/>
            <person name="Copeland A."/>
            <person name="Barry K.W."/>
            <person name="Cichocki N."/>
            <person name="Veneault-Fourrey C."/>
            <person name="LaButti K."/>
            <person name="Lindquist E.A."/>
            <person name="Lipzen A."/>
            <person name="Lundell T."/>
            <person name="Morin E."/>
            <person name="Murat C."/>
            <person name="Sun H."/>
            <person name="Tunlid A."/>
            <person name="Henrissat B."/>
            <person name="Grigoriev I.V."/>
            <person name="Hibbett D.S."/>
            <person name="Martin F."/>
            <person name="Nordberg H.P."/>
            <person name="Cantor M.N."/>
            <person name="Hua S.X."/>
        </authorList>
    </citation>
    <scope>NUCLEOTIDE SEQUENCE [LARGE SCALE GENOMIC DNA]</scope>
    <source>
        <strain evidence="1 2">MUT 4182</strain>
    </source>
</reference>
<keyword evidence="2" id="KW-1185">Reference proteome</keyword>
<dbReference type="SUPFAM" id="SSF52047">
    <property type="entry name" value="RNI-like"/>
    <property type="match status" value="1"/>
</dbReference>
<evidence type="ECO:0000313" key="2">
    <source>
        <dbReference type="Proteomes" id="UP000054248"/>
    </source>
</evidence>
<organism evidence="1 2">
    <name type="scientific">Tulasnella calospora MUT 4182</name>
    <dbReference type="NCBI Taxonomy" id="1051891"/>
    <lineage>
        <taxon>Eukaryota</taxon>
        <taxon>Fungi</taxon>
        <taxon>Dikarya</taxon>
        <taxon>Basidiomycota</taxon>
        <taxon>Agaricomycotina</taxon>
        <taxon>Agaricomycetes</taxon>
        <taxon>Cantharellales</taxon>
        <taxon>Tulasnellaceae</taxon>
        <taxon>Tulasnella</taxon>
    </lineage>
</organism>
<dbReference type="Proteomes" id="UP000054248">
    <property type="component" value="Unassembled WGS sequence"/>
</dbReference>
<evidence type="ECO:0000313" key="1">
    <source>
        <dbReference type="EMBL" id="KIO33622.1"/>
    </source>
</evidence>
<reference evidence="2" key="2">
    <citation type="submission" date="2015-01" db="EMBL/GenBank/DDBJ databases">
        <title>Evolutionary Origins and Diversification of the Mycorrhizal Mutualists.</title>
        <authorList>
            <consortium name="DOE Joint Genome Institute"/>
            <consortium name="Mycorrhizal Genomics Consortium"/>
            <person name="Kohler A."/>
            <person name="Kuo A."/>
            <person name="Nagy L.G."/>
            <person name="Floudas D."/>
            <person name="Copeland A."/>
            <person name="Barry K.W."/>
            <person name="Cichocki N."/>
            <person name="Veneault-Fourrey C."/>
            <person name="LaButti K."/>
            <person name="Lindquist E.A."/>
            <person name="Lipzen A."/>
            <person name="Lundell T."/>
            <person name="Morin E."/>
            <person name="Murat C."/>
            <person name="Riley R."/>
            <person name="Ohm R."/>
            <person name="Sun H."/>
            <person name="Tunlid A."/>
            <person name="Henrissat B."/>
            <person name="Grigoriev I.V."/>
            <person name="Hibbett D.S."/>
            <person name="Martin F."/>
        </authorList>
    </citation>
    <scope>NUCLEOTIDE SEQUENCE [LARGE SCALE GENOMIC DNA]</scope>
    <source>
        <strain evidence="2">MUT 4182</strain>
    </source>
</reference>
<gene>
    <name evidence="1" type="ORF">M407DRAFT_17583</name>
</gene>
<proteinExistence type="predicted"/>
<dbReference type="HOGENOM" id="CLU_602955_0_0_1"/>
<dbReference type="AlphaFoldDB" id="A0A0C3MIW3"/>
<dbReference type="InterPro" id="IPR032675">
    <property type="entry name" value="LRR_dom_sf"/>
</dbReference>
<evidence type="ECO:0008006" key="3">
    <source>
        <dbReference type="Google" id="ProtNLM"/>
    </source>
</evidence>
<accession>A0A0C3MIW3</accession>
<name>A0A0C3MIW3_9AGAM</name>
<dbReference type="EMBL" id="KN822947">
    <property type="protein sequence ID" value="KIO33622.1"/>
    <property type="molecule type" value="Genomic_DNA"/>
</dbReference>
<dbReference type="Gene3D" id="3.80.10.10">
    <property type="entry name" value="Ribonuclease Inhibitor"/>
    <property type="match status" value="1"/>
</dbReference>
<dbReference type="OrthoDB" id="2269034at2759"/>